<dbReference type="EC" id="2.7.13.3" evidence="2"/>
<reference evidence="10" key="1">
    <citation type="submission" date="2020-01" db="EMBL/GenBank/DDBJ databases">
        <authorList>
            <person name="Meier V. D."/>
            <person name="Meier V D."/>
        </authorList>
    </citation>
    <scope>NUCLEOTIDE SEQUENCE</scope>
    <source>
        <strain evidence="10">HLG_WM_MAG_03</strain>
    </source>
</reference>
<dbReference type="EMBL" id="CACVAR010000386">
    <property type="protein sequence ID" value="CAA6825339.1"/>
    <property type="molecule type" value="Genomic_DNA"/>
</dbReference>
<dbReference type="InterPro" id="IPR005467">
    <property type="entry name" value="His_kinase_dom"/>
</dbReference>
<evidence type="ECO:0000256" key="3">
    <source>
        <dbReference type="ARBA" id="ARBA00022553"/>
    </source>
</evidence>
<dbReference type="PRINTS" id="PR00344">
    <property type="entry name" value="BCTRLSENSOR"/>
</dbReference>
<dbReference type="InterPro" id="IPR003661">
    <property type="entry name" value="HisK_dim/P_dom"/>
</dbReference>
<dbReference type="Gene3D" id="3.30.565.10">
    <property type="entry name" value="Histidine kinase-like ATPase, C-terminal domain"/>
    <property type="match status" value="1"/>
</dbReference>
<protein>
    <recommendedName>
        <fullName evidence="2">histidine kinase</fullName>
        <ecNumber evidence="2">2.7.13.3</ecNumber>
    </recommendedName>
</protein>
<comment type="catalytic activity">
    <reaction evidence="1">
        <text>ATP + protein L-histidine = ADP + protein N-phospho-L-histidine.</text>
        <dbReference type="EC" id="2.7.13.3"/>
    </reaction>
</comment>
<keyword evidence="4" id="KW-0808">Transferase</keyword>
<evidence type="ECO:0000256" key="2">
    <source>
        <dbReference type="ARBA" id="ARBA00012438"/>
    </source>
</evidence>
<keyword evidence="8" id="KW-0902">Two-component regulatory system</keyword>
<evidence type="ECO:0000256" key="4">
    <source>
        <dbReference type="ARBA" id="ARBA00022679"/>
    </source>
</evidence>
<dbReference type="Pfam" id="PF02518">
    <property type="entry name" value="HATPase_c"/>
    <property type="match status" value="1"/>
</dbReference>
<dbReference type="Gene3D" id="1.10.287.130">
    <property type="match status" value="1"/>
</dbReference>
<evidence type="ECO:0000256" key="5">
    <source>
        <dbReference type="ARBA" id="ARBA00022741"/>
    </source>
</evidence>
<keyword evidence="3" id="KW-0597">Phosphoprotein</keyword>
<dbReference type="CDD" id="cd00082">
    <property type="entry name" value="HisKA"/>
    <property type="match status" value="1"/>
</dbReference>
<name>A0A6S6UEH7_9BACT</name>
<proteinExistence type="predicted"/>
<dbReference type="SUPFAM" id="SSF55874">
    <property type="entry name" value="ATPase domain of HSP90 chaperone/DNA topoisomerase II/histidine kinase"/>
    <property type="match status" value="1"/>
</dbReference>
<dbReference type="AlphaFoldDB" id="A0A6S6UEH7"/>
<evidence type="ECO:0000256" key="7">
    <source>
        <dbReference type="ARBA" id="ARBA00022840"/>
    </source>
</evidence>
<organism evidence="10">
    <name type="scientific">uncultured Sulfurovum sp</name>
    <dbReference type="NCBI Taxonomy" id="269237"/>
    <lineage>
        <taxon>Bacteria</taxon>
        <taxon>Pseudomonadati</taxon>
        <taxon>Campylobacterota</taxon>
        <taxon>Epsilonproteobacteria</taxon>
        <taxon>Campylobacterales</taxon>
        <taxon>Sulfurovaceae</taxon>
        <taxon>Sulfurovum</taxon>
        <taxon>environmental samples</taxon>
    </lineage>
</organism>
<evidence type="ECO:0000256" key="8">
    <source>
        <dbReference type="ARBA" id="ARBA00023012"/>
    </source>
</evidence>
<gene>
    <name evidence="10" type="ORF">HELGO_WM62514</name>
</gene>
<evidence type="ECO:0000259" key="9">
    <source>
        <dbReference type="PROSITE" id="PS50109"/>
    </source>
</evidence>
<evidence type="ECO:0000313" key="10">
    <source>
        <dbReference type="EMBL" id="CAA6825339.1"/>
    </source>
</evidence>
<feature type="domain" description="Histidine kinase" evidence="9">
    <location>
        <begin position="34"/>
        <end position="249"/>
    </location>
</feature>
<evidence type="ECO:0000256" key="1">
    <source>
        <dbReference type="ARBA" id="ARBA00000085"/>
    </source>
</evidence>
<dbReference type="GO" id="GO:0000155">
    <property type="term" value="F:phosphorelay sensor kinase activity"/>
    <property type="evidence" value="ECO:0007669"/>
    <property type="project" value="InterPro"/>
</dbReference>
<dbReference type="SMART" id="SM00387">
    <property type="entry name" value="HATPase_c"/>
    <property type="match status" value="1"/>
</dbReference>
<dbReference type="InterPro" id="IPR036890">
    <property type="entry name" value="HATPase_C_sf"/>
</dbReference>
<sequence>MDEKEVQHCLSSKEEQSLLQQQAKMAAMGEMIGNIAHQWRQPLNALSALNVGLGMKHRNGKLTDAEVQKFKEKSNTIIQNMSSTIEDFKNFFQPDKIQETFEIHEAVEGAIRFVSDAYNTHSIQVQVNIQDKILVRSYKNELMQVLLNIFNNTKDAVIEKKIDNGMVTINMSESKNKVIITLQDNAGGVSTEVLEKMYEPYFTTKFESHGTGIGLYMSKMIIEKSMNGSLESENREDGLLTTIIIEKETKEWVYSI</sequence>
<dbReference type="PANTHER" id="PTHR43065:SF10">
    <property type="entry name" value="PEROXIDE STRESS-ACTIVATED HISTIDINE KINASE MAK3"/>
    <property type="match status" value="1"/>
</dbReference>
<keyword evidence="7" id="KW-0067">ATP-binding</keyword>
<dbReference type="PROSITE" id="PS50109">
    <property type="entry name" value="HIS_KIN"/>
    <property type="match status" value="1"/>
</dbReference>
<dbReference type="InterPro" id="IPR003594">
    <property type="entry name" value="HATPase_dom"/>
</dbReference>
<dbReference type="PANTHER" id="PTHR43065">
    <property type="entry name" value="SENSOR HISTIDINE KINASE"/>
    <property type="match status" value="1"/>
</dbReference>
<keyword evidence="5" id="KW-0547">Nucleotide-binding</keyword>
<dbReference type="SUPFAM" id="SSF47384">
    <property type="entry name" value="Homodimeric domain of signal transducing histidine kinase"/>
    <property type="match status" value="1"/>
</dbReference>
<accession>A0A6S6UEH7</accession>
<dbReference type="InterPro" id="IPR004358">
    <property type="entry name" value="Sig_transdc_His_kin-like_C"/>
</dbReference>
<evidence type="ECO:0000256" key="6">
    <source>
        <dbReference type="ARBA" id="ARBA00022777"/>
    </source>
</evidence>
<keyword evidence="6 10" id="KW-0418">Kinase</keyword>
<dbReference type="GO" id="GO:0005524">
    <property type="term" value="F:ATP binding"/>
    <property type="evidence" value="ECO:0007669"/>
    <property type="project" value="UniProtKB-KW"/>
</dbReference>
<dbReference type="InterPro" id="IPR036097">
    <property type="entry name" value="HisK_dim/P_sf"/>
</dbReference>